<dbReference type="GO" id="GO:0019752">
    <property type="term" value="P:carboxylic acid metabolic process"/>
    <property type="evidence" value="ECO:0007669"/>
    <property type="project" value="InterPro"/>
</dbReference>
<reference evidence="6" key="1">
    <citation type="journal article" date="2001" name="Int. J. Syst. Evol. Microbiol.">
        <title>Methanofollis aquaemaris sp. nov., a methanogen isolated from an aquaculture fish pond.</title>
        <authorList>
            <person name="Lai M.C."/>
            <person name="Chen S.C."/>
        </authorList>
    </citation>
    <scope>NUCLEOTIDE SEQUENCE</scope>
    <source>
        <strain evidence="6">N2F9704</strain>
    </source>
</reference>
<dbReference type="PROSITE" id="PS00816">
    <property type="entry name" value="AIPM_HOMOCIT_SYNTH_2"/>
    <property type="match status" value="1"/>
</dbReference>
<dbReference type="FunFam" id="3.20.20.70:FF:000010">
    <property type="entry name" value="2-isopropylmalate synthase"/>
    <property type="match status" value="1"/>
</dbReference>
<dbReference type="PROSITE" id="PS50991">
    <property type="entry name" value="PYR_CT"/>
    <property type="match status" value="1"/>
</dbReference>
<dbReference type="CDD" id="cd07940">
    <property type="entry name" value="DRE_TIM_IPMS"/>
    <property type="match status" value="1"/>
</dbReference>
<dbReference type="Proteomes" id="UP001042704">
    <property type="component" value="Chromosome"/>
</dbReference>
<proteinExistence type="inferred from homology"/>
<sequence length="379" mass="40915">MKKLHIEICDVTLRDGEQTPGVTFTREEKMEIASLLDATGVEVIEAGFPAVSAKEQEAVQAVCRMGLDARICALSRARKGDVDAALDCGVDMIGLFAATSDLHIRTKYKKSREEVMAETCAMIEYAHDHGVQVRFGAEDASRTALPALISAYRQATEAGADLATFADTVGCMTPMETFDRMQAIRSEVDLPLCIHCHDDLGCATANTLVAAEAGAFQLHTTVNGLGERAGNTPLEEVLVVLATKVGIDRYDLSQIGGLSDLVARTSGVEVARNKAVVGANAFAHESGIHIAALLEDPSTYEYVSPDLVGRERTFVLGKHTGRHAVEHVAASLGYHLDDEGVRWVLHEVKRRSEAKCHVTPEVLKEILCTAVRGREVLHG</sequence>
<reference evidence="6" key="2">
    <citation type="submission" date="2019-02" db="EMBL/GenBank/DDBJ databases">
        <authorList>
            <person name="Chen S.-C."/>
            <person name="Chien H.-H."/>
            <person name="Lai M.-C."/>
        </authorList>
    </citation>
    <scope>NUCLEOTIDE SEQUENCE</scope>
    <source>
        <strain evidence="6">N2F9704</strain>
    </source>
</reference>
<dbReference type="InterPro" id="IPR000891">
    <property type="entry name" value="PYR_CT"/>
</dbReference>
<dbReference type="EMBL" id="CP036172">
    <property type="protein sequence ID" value="QSZ67076.1"/>
    <property type="molecule type" value="Genomic_DNA"/>
</dbReference>
<comment type="similarity">
    <text evidence="1 4">Belongs to the alpha-IPM synthase/homocitrate synthase family.</text>
</comment>
<dbReference type="Gene3D" id="1.10.238.260">
    <property type="match status" value="1"/>
</dbReference>
<evidence type="ECO:0000256" key="3">
    <source>
        <dbReference type="ARBA" id="ARBA00048363"/>
    </source>
</evidence>
<evidence type="ECO:0000259" key="5">
    <source>
        <dbReference type="PROSITE" id="PS50991"/>
    </source>
</evidence>
<feature type="domain" description="Pyruvate carboxyltransferase" evidence="5">
    <location>
        <begin position="6"/>
        <end position="256"/>
    </location>
</feature>
<evidence type="ECO:0000256" key="2">
    <source>
        <dbReference type="ARBA" id="ARBA00022679"/>
    </source>
</evidence>
<dbReference type="Pfam" id="PF00682">
    <property type="entry name" value="HMGL-like"/>
    <property type="match status" value="1"/>
</dbReference>
<evidence type="ECO:0000313" key="6">
    <source>
        <dbReference type="EMBL" id="QSZ67076.1"/>
    </source>
</evidence>
<dbReference type="GO" id="GO:0004410">
    <property type="term" value="F:homocitrate synthase activity"/>
    <property type="evidence" value="ECO:0007669"/>
    <property type="project" value="UniProtKB-EC"/>
</dbReference>
<evidence type="ECO:0000256" key="4">
    <source>
        <dbReference type="RuleBase" id="RU003523"/>
    </source>
</evidence>
<accession>A0A8A3S628</accession>
<dbReference type="InterPro" id="IPR054691">
    <property type="entry name" value="LeuA/HCS_post-cat"/>
</dbReference>
<dbReference type="SUPFAM" id="SSF51569">
    <property type="entry name" value="Aldolase"/>
    <property type="match status" value="1"/>
</dbReference>
<dbReference type="Gene3D" id="3.20.20.70">
    <property type="entry name" value="Aldolase class I"/>
    <property type="match status" value="1"/>
</dbReference>
<dbReference type="KEGG" id="maqe:RJ40_05985"/>
<gene>
    <name evidence="6" type="primary">aksA</name>
    <name evidence="6" type="ORF">RJ40_05985</name>
</gene>
<dbReference type="GeneID" id="76423892"/>
<organism evidence="6 7">
    <name type="scientific">Methanofollis aquaemaris</name>
    <dbReference type="NCBI Taxonomy" id="126734"/>
    <lineage>
        <taxon>Archaea</taxon>
        <taxon>Methanobacteriati</taxon>
        <taxon>Methanobacteriota</taxon>
        <taxon>Stenosarchaea group</taxon>
        <taxon>Methanomicrobia</taxon>
        <taxon>Methanomicrobiales</taxon>
        <taxon>Methanomicrobiaceae</taxon>
        <taxon>Methanofollis</taxon>
    </lineage>
</organism>
<name>A0A8A3S628_9EURY</name>
<keyword evidence="7" id="KW-1185">Reference proteome</keyword>
<keyword evidence="2 4" id="KW-0808">Transferase</keyword>
<dbReference type="PROSITE" id="PS00815">
    <property type="entry name" value="AIPM_HOMOCIT_SYNTH_1"/>
    <property type="match status" value="1"/>
</dbReference>
<evidence type="ECO:0000256" key="1">
    <source>
        <dbReference type="ARBA" id="ARBA00006154"/>
    </source>
</evidence>
<comment type="catalytic activity">
    <reaction evidence="3">
        <text>acetyl-CoA + 2-oxoglutarate + H2O = (2R)-homocitrate + CoA + H(+)</text>
        <dbReference type="Rhea" id="RHEA:12929"/>
        <dbReference type="ChEBI" id="CHEBI:15377"/>
        <dbReference type="ChEBI" id="CHEBI:15378"/>
        <dbReference type="ChEBI" id="CHEBI:16810"/>
        <dbReference type="ChEBI" id="CHEBI:57287"/>
        <dbReference type="ChEBI" id="CHEBI:57288"/>
        <dbReference type="ChEBI" id="CHEBI:58884"/>
        <dbReference type="EC" id="2.3.3.14"/>
    </reaction>
    <physiologicalReaction direction="left-to-right" evidence="3">
        <dbReference type="Rhea" id="RHEA:12930"/>
    </physiologicalReaction>
</comment>
<dbReference type="InterPro" id="IPR013785">
    <property type="entry name" value="Aldolase_TIM"/>
</dbReference>
<dbReference type="InterPro" id="IPR002034">
    <property type="entry name" value="AIPM/Hcit_synth_CS"/>
</dbReference>
<dbReference type="AlphaFoldDB" id="A0A8A3S628"/>
<evidence type="ECO:0000313" key="7">
    <source>
        <dbReference type="Proteomes" id="UP001042704"/>
    </source>
</evidence>
<dbReference type="RefSeq" id="WP_265582447.1">
    <property type="nucleotide sequence ID" value="NZ_CP036172.1"/>
</dbReference>
<dbReference type="PANTHER" id="PTHR42880">
    <property type="entry name" value="HOMOCITRATE SYNTHASE"/>
    <property type="match status" value="1"/>
</dbReference>
<dbReference type="PANTHER" id="PTHR42880:SF1">
    <property type="entry name" value="ISOPROPYLMALATE_HOMOCITRATE_CITRAMALATE SYNTHASE FAMILY PROTEIN"/>
    <property type="match status" value="1"/>
</dbReference>
<dbReference type="Pfam" id="PF22617">
    <property type="entry name" value="HCS_D2"/>
    <property type="match status" value="1"/>
</dbReference>
<protein>
    <submittedName>
        <fullName evidence="6">Homoaconitate hydratase</fullName>
    </submittedName>
</protein>